<dbReference type="RefSeq" id="WP_119407368.1">
    <property type="nucleotide sequence ID" value="NZ_CP032869.1"/>
</dbReference>
<proteinExistence type="predicted"/>
<dbReference type="KEGG" id="muh:HYN43_029340"/>
<dbReference type="GO" id="GO:0043565">
    <property type="term" value="F:sequence-specific DNA binding"/>
    <property type="evidence" value="ECO:0007669"/>
    <property type="project" value="InterPro"/>
</dbReference>
<dbReference type="InterPro" id="IPR018060">
    <property type="entry name" value="HTH_AraC"/>
</dbReference>
<evidence type="ECO:0000259" key="1">
    <source>
        <dbReference type="PROSITE" id="PS01124"/>
    </source>
</evidence>
<reference evidence="2 3" key="1">
    <citation type="submission" date="2018-10" db="EMBL/GenBank/DDBJ databases">
        <title>Genome sequencing of Mucilaginibacter sp. HYN0043.</title>
        <authorList>
            <person name="Kim M."/>
            <person name="Yi H."/>
        </authorList>
    </citation>
    <scope>NUCLEOTIDE SEQUENCE [LARGE SCALE GENOMIC DNA]</scope>
    <source>
        <strain evidence="2 3">HYN0043</strain>
    </source>
</reference>
<dbReference type="AlphaFoldDB" id="A0A494W6I5"/>
<sequence length="152" mass="17390">MTAYGVLKSKPGCTLTGIRFWPGGFYALFSQTMETAVDSTIEFPDEDLRTLMRQTENMDNRLNQWFTDRSTDAVVQVAGKYDFIYLRKRMYESGGQVTVEELADEMCVSNRTLERIFKKNVGIPPKDFLRIVSFQEVLGAIDNPGVITNLRR</sequence>
<dbReference type="GO" id="GO:0003700">
    <property type="term" value="F:DNA-binding transcription factor activity"/>
    <property type="evidence" value="ECO:0007669"/>
    <property type="project" value="InterPro"/>
</dbReference>
<evidence type="ECO:0000313" key="2">
    <source>
        <dbReference type="EMBL" id="AYL99125.1"/>
    </source>
</evidence>
<protein>
    <recommendedName>
        <fullName evidence="1">HTH araC/xylS-type domain-containing protein</fullName>
    </recommendedName>
</protein>
<dbReference type="Gene3D" id="1.10.10.60">
    <property type="entry name" value="Homeodomain-like"/>
    <property type="match status" value="1"/>
</dbReference>
<dbReference type="OrthoDB" id="511992at2"/>
<keyword evidence="3" id="KW-1185">Reference proteome</keyword>
<feature type="domain" description="HTH araC/xylS-type" evidence="1">
    <location>
        <begin position="80"/>
        <end position="152"/>
    </location>
</feature>
<dbReference type="EMBL" id="CP032869">
    <property type="protein sequence ID" value="AYL99125.1"/>
    <property type="molecule type" value="Genomic_DNA"/>
</dbReference>
<organism evidence="2 3">
    <name type="scientific">Mucilaginibacter celer</name>
    <dbReference type="NCBI Taxonomy" id="2305508"/>
    <lineage>
        <taxon>Bacteria</taxon>
        <taxon>Pseudomonadati</taxon>
        <taxon>Bacteroidota</taxon>
        <taxon>Sphingobacteriia</taxon>
        <taxon>Sphingobacteriales</taxon>
        <taxon>Sphingobacteriaceae</taxon>
        <taxon>Mucilaginibacter</taxon>
    </lineage>
</organism>
<gene>
    <name evidence="2" type="ORF">HYN43_029340</name>
</gene>
<dbReference type="PROSITE" id="PS01124">
    <property type="entry name" value="HTH_ARAC_FAMILY_2"/>
    <property type="match status" value="1"/>
</dbReference>
<evidence type="ECO:0000313" key="3">
    <source>
        <dbReference type="Proteomes" id="UP000270046"/>
    </source>
</evidence>
<name>A0A494W6I5_9SPHI</name>
<dbReference type="Proteomes" id="UP000270046">
    <property type="component" value="Chromosome"/>
</dbReference>
<accession>A0A494W6I5</accession>